<dbReference type="InterPro" id="IPR050697">
    <property type="entry name" value="Adenylyl/Guanylyl_Cyclase_3/4"/>
</dbReference>
<dbReference type="OrthoDB" id="9806704at2"/>
<proteinExistence type="predicted"/>
<feature type="transmembrane region" description="Helical" evidence="1">
    <location>
        <begin position="307"/>
        <end position="324"/>
    </location>
</feature>
<keyword evidence="1" id="KW-1133">Transmembrane helix</keyword>
<accession>A0A5S9II35</accession>
<dbReference type="SMART" id="SM00044">
    <property type="entry name" value="CYCc"/>
    <property type="match status" value="1"/>
</dbReference>
<dbReference type="KEGG" id="uam:UABAM_00294"/>
<feature type="transmembrane region" description="Helical" evidence="1">
    <location>
        <begin position="184"/>
        <end position="205"/>
    </location>
</feature>
<dbReference type="InterPro" id="IPR011623">
    <property type="entry name" value="7TMR_DISM_rcpt_extracell_dom1"/>
</dbReference>
<dbReference type="PANTHER" id="PTHR43081:SF1">
    <property type="entry name" value="ADENYLATE CYCLASE, TERMINAL-DIFFERENTIATION SPECIFIC"/>
    <property type="match status" value="1"/>
</dbReference>
<evidence type="ECO:0000256" key="1">
    <source>
        <dbReference type="SAM" id="Phobius"/>
    </source>
</evidence>
<feature type="transmembrane region" description="Helical" evidence="1">
    <location>
        <begin position="251"/>
        <end position="271"/>
    </location>
</feature>
<dbReference type="Pfam" id="PF00211">
    <property type="entry name" value="Guanylate_cyc"/>
    <property type="match status" value="1"/>
</dbReference>
<dbReference type="SUPFAM" id="SSF55073">
    <property type="entry name" value="Nucleotide cyclase"/>
    <property type="match status" value="1"/>
</dbReference>
<dbReference type="Proteomes" id="UP000326354">
    <property type="component" value="Chromosome"/>
</dbReference>
<dbReference type="PANTHER" id="PTHR43081">
    <property type="entry name" value="ADENYLATE CYCLASE, TERMINAL-DIFFERENTIATION SPECIFIC-RELATED"/>
    <property type="match status" value="1"/>
</dbReference>
<evidence type="ECO:0000259" key="2">
    <source>
        <dbReference type="PROSITE" id="PS50125"/>
    </source>
</evidence>
<dbReference type="GO" id="GO:0004016">
    <property type="term" value="F:adenylate cyclase activity"/>
    <property type="evidence" value="ECO:0007669"/>
    <property type="project" value="UniProtKB-ARBA"/>
</dbReference>
<feature type="transmembrane region" description="Helical" evidence="1">
    <location>
        <begin position="277"/>
        <end position="295"/>
    </location>
</feature>
<keyword evidence="4" id="KW-1185">Reference proteome</keyword>
<name>A0A5S9II35_UABAM</name>
<dbReference type="EMBL" id="AP019860">
    <property type="protein sequence ID" value="BBM81951.1"/>
    <property type="molecule type" value="Genomic_DNA"/>
</dbReference>
<sequence length="580" mass="67471">MRSILFALVFLVNLYSQTFIKNYQYQWQDTNNFTQISTEWKITENIPLFHNTSDKYLWVRFQIPQHSYTKPALCIPSIYHHFTVMDHQQVIYQHGDFYSSQQFFSYGDLHKISTDITQNEYVYLCIRSSLSEIGITEDIFITETDKYYIETIKEESGRLILGSIYIFLGIFSLLLFFHRKTQTILIYLGSFSLALGAYTICWLQIKSFYPVSDLWWLYIEYISLYSLPIFFCCFFMQIFGAGPRQLIATSIKLHTCYLSFCLIYAIFDPLWWPTSLIGFHCLFLFSAGLVFFVSFRAVIQGNNNAKIFIGGLIILISFATYDVLGKLKMITWSKPIVHWGMFVFMMSIAIILERRFYYTHLQLEKINKACSRFVPWKFMELLGYENITEVALGDQIEMKTTVLFSDIRSFTSLCENMTPQENFNFINSYLQKIVPIIRKYNGFVDKYIGDAIMAIFPGEPIYALQAAREMIEKIDEYNNEAKPKYPLKIGVGIHTGTLMLGIIGESERMDCTVIADAVNTASRLEDLTKKYNAGIITTDVTLEFIEGEIPHRFLDKVTVKGKKHPVAIYEILTKVSHDRE</sequence>
<feature type="domain" description="Guanylate cyclase" evidence="2">
    <location>
        <begin position="401"/>
        <end position="525"/>
    </location>
</feature>
<feature type="transmembrane region" description="Helical" evidence="1">
    <location>
        <begin position="159"/>
        <end position="177"/>
    </location>
</feature>
<keyword evidence="1" id="KW-0472">Membrane</keyword>
<dbReference type="RefSeq" id="WP_151966211.1">
    <property type="nucleotide sequence ID" value="NZ_AP019860.1"/>
</dbReference>
<dbReference type="InterPro" id="IPR029787">
    <property type="entry name" value="Nucleotide_cyclase"/>
</dbReference>
<organism evidence="3 4">
    <name type="scientific">Uabimicrobium amorphum</name>
    <dbReference type="NCBI Taxonomy" id="2596890"/>
    <lineage>
        <taxon>Bacteria</taxon>
        <taxon>Pseudomonadati</taxon>
        <taxon>Planctomycetota</taxon>
        <taxon>Candidatus Uabimicrobiia</taxon>
        <taxon>Candidatus Uabimicrobiales</taxon>
        <taxon>Candidatus Uabimicrobiaceae</taxon>
        <taxon>Candidatus Uabimicrobium</taxon>
    </lineage>
</organism>
<keyword evidence="1" id="KW-0812">Transmembrane</keyword>
<dbReference type="PROSITE" id="PS50125">
    <property type="entry name" value="GUANYLATE_CYCLASE_2"/>
    <property type="match status" value="1"/>
</dbReference>
<dbReference type="GO" id="GO:0006171">
    <property type="term" value="P:cAMP biosynthetic process"/>
    <property type="evidence" value="ECO:0007669"/>
    <property type="project" value="TreeGrafter"/>
</dbReference>
<dbReference type="AlphaFoldDB" id="A0A5S9II35"/>
<evidence type="ECO:0000313" key="4">
    <source>
        <dbReference type="Proteomes" id="UP000326354"/>
    </source>
</evidence>
<dbReference type="Gene3D" id="3.30.70.1230">
    <property type="entry name" value="Nucleotide cyclase"/>
    <property type="match status" value="1"/>
</dbReference>
<dbReference type="Pfam" id="PF07695">
    <property type="entry name" value="7TMR-DISM_7TM"/>
    <property type="match status" value="1"/>
</dbReference>
<feature type="transmembrane region" description="Helical" evidence="1">
    <location>
        <begin position="217"/>
        <end position="239"/>
    </location>
</feature>
<dbReference type="InterPro" id="IPR001054">
    <property type="entry name" value="A/G_cyclase"/>
</dbReference>
<evidence type="ECO:0000313" key="3">
    <source>
        <dbReference type="EMBL" id="BBM81951.1"/>
    </source>
</evidence>
<protein>
    <submittedName>
        <fullName evidence="3">Guanylate cyclase</fullName>
    </submittedName>
</protein>
<dbReference type="GO" id="GO:0035556">
    <property type="term" value="P:intracellular signal transduction"/>
    <property type="evidence" value="ECO:0007669"/>
    <property type="project" value="InterPro"/>
</dbReference>
<dbReference type="CDD" id="cd07302">
    <property type="entry name" value="CHD"/>
    <property type="match status" value="1"/>
</dbReference>
<feature type="transmembrane region" description="Helical" evidence="1">
    <location>
        <begin position="336"/>
        <end position="352"/>
    </location>
</feature>
<reference evidence="3 4" key="1">
    <citation type="submission" date="2019-08" db="EMBL/GenBank/DDBJ databases">
        <title>Complete genome sequence of Candidatus Uab amorphum.</title>
        <authorList>
            <person name="Shiratori T."/>
            <person name="Suzuki S."/>
            <person name="Kakizawa Y."/>
            <person name="Ishida K."/>
        </authorList>
    </citation>
    <scope>NUCLEOTIDE SEQUENCE [LARGE SCALE GENOMIC DNA]</scope>
    <source>
        <strain evidence="3 4">SRT547</strain>
    </source>
</reference>
<gene>
    <name evidence="3" type="ORF">UABAM_00294</name>
</gene>